<dbReference type="EMBL" id="CAWYQH010000112">
    <property type="protein sequence ID" value="CAK8690056.1"/>
    <property type="molecule type" value="Genomic_DNA"/>
</dbReference>
<reference evidence="1 2" key="1">
    <citation type="submission" date="2024-02" db="EMBL/GenBank/DDBJ databases">
        <authorList>
            <person name="Daric V."/>
            <person name="Darras S."/>
        </authorList>
    </citation>
    <scope>NUCLEOTIDE SEQUENCE [LARGE SCALE GENOMIC DNA]</scope>
</reference>
<accession>A0ABP0GE41</accession>
<dbReference type="Proteomes" id="UP001642483">
    <property type="component" value="Unassembled WGS sequence"/>
</dbReference>
<name>A0ABP0GE41_CLALP</name>
<comment type="caution">
    <text evidence="1">The sequence shown here is derived from an EMBL/GenBank/DDBJ whole genome shotgun (WGS) entry which is preliminary data.</text>
</comment>
<keyword evidence="2" id="KW-1185">Reference proteome</keyword>
<protein>
    <submittedName>
        <fullName evidence="1">Uncharacterized protein</fullName>
    </submittedName>
</protein>
<evidence type="ECO:0000313" key="1">
    <source>
        <dbReference type="EMBL" id="CAK8690056.1"/>
    </source>
</evidence>
<gene>
    <name evidence="1" type="ORF">CVLEPA_LOCUS22700</name>
</gene>
<sequence>MNLRKLYIGESGAERTPNSLTPIHLDTASILRLLECGFAALQLLERLNFVHTNHLFYIAVIKLE</sequence>
<proteinExistence type="predicted"/>
<evidence type="ECO:0000313" key="2">
    <source>
        <dbReference type="Proteomes" id="UP001642483"/>
    </source>
</evidence>
<organism evidence="1 2">
    <name type="scientific">Clavelina lepadiformis</name>
    <name type="common">Light-bulb sea squirt</name>
    <name type="synonym">Ascidia lepadiformis</name>
    <dbReference type="NCBI Taxonomy" id="159417"/>
    <lineage>
        <taxon>Eukaryota</taxon>
        <taxon>Metazoa</taxon>
        <taxon>Chordata</taxon>
        <taxon>Tunicata</taxon>
        <taxon>Ascidiacea</taxon>
        <taxon>Aplousobranchia</taxon>
        <taxon>Clavelinidae</taxon>
        <taxon>Clavelina</taxon>
    </lineage>
</organism>